<dbReference type="UniPathway" id="UPA00538">
    <property type="reaction ID" value="UER00592"/>
</dbReference>
<dbReference type="FunFam" id="3.30.930.10:FF:000020">
    <property type="entry name" value="Octanoyltransferase"/>
    <property type="match status" value="1"/>
</dbReference>
<comment type="miscellaneous">
    <text evidence="6">In the reaction, the free carboxyl group of octanoic acid is attached via an amide linkage to the epsilon-amino group of a specific lysine residue of lipoyl domains of lipoate-dependent enzymes.</text>
</comment>
<name>I1XMI9_METNJ</name>
<dbReference type="EC" id="2.3.1.181" evidence="6 7"/>
<dbReference type="HAMAP" id="MF_00013">
    <property type="entry name" value="LipB"/>
    <property type="match status" value="1"/>
</dbReference>
<feature type="site" description="Lowers pKa of active site Cys" evidence="6">
    <location>
        <position position="130"/>
    </location>
</feature>
<keyword evidence="3 6" id="KW-0808">Transferase</keyword>
<comment type="similarity">
    <text evidence="6 7">Belongs to the LipB family.</text>
</comment>
<feature type="binding site" evidence="6">
    <location>
        <begin position="66"/>
        <end position="73"/>
    </location>
    <ligand>
        <name>substrate</name>
    </ligand>
</feature>
<dbReference type="RefSeq" id="WP_014707969.1">
    <property type="nucleotide sequence ID" value="NC_017857.3"/>
</dbReference>
<proteinExistence type="inferred from homology"/>
<dbReference type="InterPro" id="IPR004143">
    <property type="entry name" value="BPL_LPL_catalytic"/>
</dbReference>
<evidence type="ECO:0000256" key="3">
    <source>
        <dbReference type="ARBA" id="ARBA00022679"/>
    </source>
</evidence>
<dbReference type="PROSITE" id="PS01313">
    <property type="entry name" value="LIPB"/>
    <property type="match status" value="1"/>
</dbReference>
<evidence type="ECO:0000313" key="9">
    <source>
        <dbReference type="Proteomes" id="UP000009144"/>
    </source>
</evidence>
<comment type="subcellular location">
    <subcellularLocation>
        <location evidence="6">Cytoplasm</location>
    </subcellularLocation>
</comment>
<dbReference type="SUPFAM" id="SSF55681">
    <property type="entry name" value="Class II aaRS and biotin synthetases"/>
    <property type="match status" value="1"/>
</dbReference>
<dbReference type="STRING" id="754476.Q7A_2826"/>
<dbReference type="KEGG" id="mej:Q7A_2826"/>
<dbReference type="PROSITE" id="PS51733">
    <property type="entry name" value="BPL_LPL_CATALYTIC"/>
    <property type="match status" value="1"/>
</dbReference>
<dbReference type="Pfam" id="PF21948">
    <property type="entry name" value="LplA-B_cat"/>
    <property type="match status" value="1"/>
</dbReference>
<dbReference type="GO" id="GO:0009249">
    <property type="term" value="P:protein lipoylation"/>
    <property type="evidence" value="ECO:0007669"/>
    <property type="project" value="InterPro"/>
</dbReference>
<keyword evidence="9" id="KW-1185">Reference proteome</keyword>
<evidence type="ECO:0000256" key="6">
    <source>
        <dbReference type="HAMAP-Rule" id="MF_00013"/>
    </source>
</evidence>
<accession>I1XMI9</accession>
<keyword evidence="2 6" id="KW-0963">Cytoplasm</keyword>
<feature type="active site" description="Acyl-thioester intermediate" evidence="6">
    <location>
        <position position="164"/>
    </location>
</feature>
<dbReference type="NCBIfam" id="TIGR00214">
    <property type="entry name" value="lipB"/>
    <property type="match status" value="1"/>
</dbReference>
<dbReference type="PIRSF" id="PIRSF016262">
    <property type="entry name" value="LPLase"/>
    <property type="match status" value="1"/>
</dbReference>
<evidence type="ECO:0000256" key="5">
    <source>
        <dbReference type="ARBA" id="ARBA00024732"/>
    </source>
</evidence>
<dbReference type="HOGENOM" id="CLU_035168_3_1_6"/>
<dbReference type="AlphaFoldDB" id="I1XMI9"/>
<evidence type="ECO:0000256" key="4">
    <source>
        <dbReference type="ARBA" id="ARBA00023315"/>
    </source>
</evidence>
<dbReference type="PANTHER" id="PTHR10993">
    <property type="entry name" value="OCTANOYLTRANSFERASE"/>
    <property type="match status" value="1"/>
</dbReference>
<dbReference type="OrthoDB" id="9787061at2"/>
<dbReference type="EMBL" id="CP003390">
    <property type="protein sequence ID" value="AFI85608.1"/>
    <property type="molecule type" value="Genomic_DNA"/>
</dbReference>
<dbReference type="GO" id="GO:0033819">
    <property type="term" value="F:lipoyl(octanoyl) transferase activity"/>
    <property type="evidence" value="ECO:0007669"/>
    <property type="project" value="UniProtKB-EC"/>
</dbReference>
<feature type="binding site" evidence="6">
    <location>
        <begin position="146"/>
        <end position="148"/>
    </location>
    <ligand>
        <name>substrate</name>
    </ligand>
</feature>
<dbReference type="InterPro" id="IPR045864">
    <property type="entry name" value="aa-tRNA-synth_II/BPL/LPL"/>
</dbReference>
<dbReference type="eggNOG" id="COG0321">
    <property type="taxonomic scope" value="Bacteria"/>
</dbReference>
<comment type="function">
    <text evidence="5 6 7">Catalyzes the transfer of endogenously produced octanoic acid from octanoyl-acyl-carrier-protein onto the lipoyl domains of lipoate-dependent enzymes. Lipoyl-ACP can also act as a substrate although octanoyl-ACP is likely to be the physiological substrate.</text>
</comment>
<reference evidence="8 9" key="1">
    <citation type="journal article" date="2012" name="J. Bacteriol.">
        <title>Complete genome sequences of Methylophaga sp. strain JAM1 and Methylophaga sp. strain JAM7.</title>
        <authorList>
            <person name="Villeneuve C."/>
            <person name="Martineau C."/>
            <person name="Mauffrey F."/>
            <person name="Villemur R."/>
        </authorList>
    </citation>
    <scope>NUCLEOTIDE SEQUENCE [LARGE SCALE GENOMIC DNA]</scope>
    <source>
        <strain evidence="8 9">JAM1</strain>
    </source>
</reference>
<comment type="pathway">
    <text evidence="1 6 7">Protein modification; protein lipoylation via endogenous pathway; protein N(6)-(lipoyl)lysine from octanoyl-[acyl-carrier-protein]: step 1/2.</text>
</comment>
<dbReference type="CDD" id="cd16444">
    <property type="entry name" value="LipB"/>
    <property type="match status" value="1"/>
</dbReference>
<dbReference type="NCBIfam" id="NF010922">
    <property type="entry name" value="PRK14342.1"/>
    <property type="match status" value="1"/>
</dbReference>
<comment type="catalytic activity">
    <reaction evidence="6 7">
        <text>octanoyl-[ACP] + L-lysyl-[protein] = N(6)-octanoyl-L-lysyl-[protein] + holo-[ACP] + H(+)</text>
        <dbReference type="Rhea" id="RHEA:17665"/>
        <dbReference type="Rhea" id="RHEA-COMP:9636"/>
        <dbReference type="Rhea" id="RHEA-COMP:9685"/>
        <dbReference type="Rhea" id="RHEA-COMP:9752"/>
        <dbReference type="Rhea" id="RHEA-COMP:9928"/>
        <dbReference type="ChEBI" id="CHEBI:15378"/>
        <dbReference type="ChEBI" id="CHEBI:29969"/>
        <dbReference type="ChEBI" id="CHEBI:64479"/>
        <dbReference type="ChEBI" id="CHEBI:78463"/>
        <dbReference type="ChEBI" id="CHEBI:78809"/>
        <dbReference type="EC" id="2.3.1.181"/>
    </reaction>
</comment>
<feature type="binding site" evidence="6">
    <location>
        <begin position="133"/>
        <end position="135"/>
    </location>
    <ligand>
        <name>substrate</name>
    </ligand>
</feature>
<evidence type="ECO:0000256" key="2">
    <source>
        <dbReference type="ARBA" id="ARBA00022490"/>
    </source>
</evidence>
<keyword evidence="4 6" id="KW-0012">Acyltransferase</keyword>
<dbReference type="PATRIC" id="fig|754476.3.peg.2773"/>
<dbReference type="InterPro" id="IPR000544">
    <property type="entry name" value="Octanoyltransferase"/>
</dbReference>
<dbReference type="Gene3D" id="3.30.930.10">
    <property type="entry name" value="Bira Bifunctional Protein, Domain 2"/>
    <property type="match status" value="1"/>
</dbReference>
<protein>
    <recommendedName>
        <fullName evidence="6 7">Octanoyltransferase</fullName>
        <ecNumber evidence="6 7">2.3.1.181</ecNumber>
    </recommendedName>
    <alternativeName>
        <fullName evidence="6">Lipoate-protein ligase B</fullName>
    </alternativeName>
    <alternativeName>
        <fullName evidence="6">Lipoyl/octanoyl transferase</fullName>
    </alternativeName>
    <alternativeName>
        <fullName evidence="6">Octanoyl-[acyl-carrier-protein]-protein N-octanoyltransferase</fullName>
    </alternativeName>
</protein>
<dbReference type="InterPro" id="IPR020605">
    <property type="entry name" value="Octanoyltransferase_CS"/>
</dbReference>
<evidence type="ECO:0000256" key="1">
    <source>
        <dbReference type="ARBA" id="ARBA00004821"/>
    </source>
</evidence>
<evidence type="ECO:0000256" key="7">
    <source>
        <dbReference type="PIRNR" id="PIRNR016262"/>
    </source>
</evidence>
<evidence type="ECO:0000313" key="8">
    <source>
        <dbReference type="EMBL" id="AFI85608.1"/>
    </source>
</evidence>
<sequence length="202" mass="22761">MKIQDLGLRDYQPTLVAMQQFTLQRDNHTEDELWLLEHYPVYTQGLNGQDSHLLRQNTIPMVRTDRGGQITYHGPGQLIVYPLIDLRRHGMGVRNMISCLENTVITMLAEHNIDAYARKDAPGVYCGEAKIASLGLRVKRGACYHGLSLNIDMDLQPFADINPCGYAGMRMTDMKTLGVNKDMASVKQQFVSVFISQMQQGS</sequence>
<reference evidence="8 9" key="2">
    <citation type="journal article" date="2013" name="Int. J. Syst. Evol. Microbiol.">
        <title>Methylophaga nitratireducenticrescens sp. nov. and Methylophaga frappieri sp. nov., isolated from the biofilm of the methanol-fed denitrification system treating the seawater at the Montreal Biodome.</title>
        <authorList>
            <person name="Villeneuve C."/>
            <person name="Martineau C."/>
            <person name="Mauffrey F."/>
            <person name="Villemur R."/>
        </authorList>
    </citation>
    <scope>NUCLEOTIDE SEQUENCE [LARGE SCALE GENOMIC DNA]</scope>
    <source>
        <strain evidence="8 9">JAM1</strain>
    </source>
</reference>
<dbReference type="PANTHER" id="PTHR10993:SF7">
    <property type="entry name" value="LIPOYLTRANSFERASE 2, MITOCHONDRIAL-RELATED"/>
    <property type="match status" value="1"/>
</dbReference>
<dbReference type="Proteomes" id="UP000009144">
    <property type="component" value="Chromosome"/>
</dbReference>
<gene>
    <name evidence="6" type="primary">lipB</name>
    <name evidence="8" type="ordered locus">Q7A_2826</name>
</gene>
<organism evidence="8 9">
    <name type="scientific">Methylophaga nitratireducenticrescens</name>
    <dbReference type="NCBI Taxonomy" id="754476"/>
    <lineage>
        <taxon>Bacteria</taxon>
        <taxon>Pseudomonadati</taxon>
        <taxon>Pseudomonadota</taxon>
        <taxon>Gammaproteobacteria</taxon>
        <taxon>Thiotrichales</taxon>
        <taxon>Piscirickettsiaceae</taxon>
        <taxon>Methylophaga</taxon>
    </lineage>
</organism>
<dbReference type="GO" id="GO:0005737">
    <property type="term" value="C:cytoplasm"/>
    <property type="evidence" value="ECO:0007669"/>
    <property type="project" value="UniProtKB-SubCell"/>
</dbReference>